<keyword evidence="1 6" id="KW-0645">Protease</keyword>
<dbReference type="PATRIC" id="fig|1618341.3.peg.674"/>
<evidence type="ECO:0000256" key="3">
    <source>
        <dbReference type="ARBA" id="ARBA00022801"/>
    </source>
</evidence>
<accession>A0A0G0YZB4</accession>
<keyword evidence="4 6" id="KW-0720">Serine protease</keyword>
<keyword evidence="2" id="KW-0547">Nucleotide-binding</keyword>
<evidence type="ECO:0000256" key="5">
    <source>
        <dbReference type="ARBA" id="ARBA00022840"/>
    </source>
</evidence>
<feature type="active site" evidence="6">
    <location>
        <position position="207"/>
    </location>
</feature>
<dbReference type="InterPro" id="IPR008268">
    <property type="entry name" value="Peptidase_S16_AS"/>
</dbReference>
<dbReference type="InterPro" id="IPR014721">
    <property type="entry name" value="Ribsml_uS5_D2-typ_fold_subgr"/>
</dbReference>
<dbReference type="PROSITE" id="PS51786">
    <property type="entry name" value="LON_PROTEOLYTIC"/>
    <property type="match status" value="1"/>
</dbReference>
<feature type="domain" description="Lon proteolytic" evidence="7">
    <location>
        <begin position="120"/>
        <end position="299"/>
    </location>
</feature>
<evidence type="ECO:0000256" key="4">
    <source>
        <dbReference type="ARBA" id="ARBA00022825"/>
    </source>
</evidence>
<feature type="active site" evidence="6">
    <location>
        <position position="250"/>
    </location>
</feature>
<dbReference type="GO" id="GO:0030163">
    <property type="term" value="P:protein catabolic process"/>
    <property type="evidence" value="ECO:0007669"/>
    <property type="project" value="InterPro"/>
</dbReference>
<dbReference type="InterPro" id="IPR020568">
    <property type="entry name" value="Ribosomal_Su5_D2-typ_SF"/>
</dbReference>
<keyword evidence="3 6" id="KW-0378">Hydrolase</keyword>
<dbReference type="PANTHER" id="PTHR10046">
    <property type="entry name" value="ATP DEPENDENT LON PROTEASE FAMILY MEMBER"/>
    <property type="match status" value="1"/>
</dbReference>
<dbReference type="PROSITE" id="PS01046">
    <property type="entry name" value="LON_SER"/>
    <property type="match status" value="1"/>
</dbReference>
<name>A0A0G0YZB4_9BACT</name>
<evidence type="ECO:0000256" key="6">
    <source>
        <dbReference type="PROSITE-ProRule" id="PRU01122"/>
    </source>
</evidence>
<organism evidence="8 9">
    <name type="scientific">candidate division CPR1 bacterium GW2011_GWA2_42_17</name>
    <dbReference type="NCBI Taxonomy" id="1618341"/>
    <lineage>
        <taxon>Bacteria</taxon>
        <taxon>candidate division CPR1</taxon>
    </lineage>
</organism>
<dbReference type="SUPFAM" id="SSF52540">
    <property type="entry name" value="P-loop containing nucleoside triphosphate hydrolases"/>
    <property type="match status" value="1"/>
</dbReference>
<reference evidence="8 9" key="1">
    <citation type="journal article" date="2015" name="Nature">
        <title>rRNA introns, odd ribosomes, and small enigmatic genomes across a large radiation of phyla.</title>
        <authorList>
            <person name="Brown C.T."/>
            <person name="Hug L.A."/>
            <person name="Thomas B.C."/>
            <person name="Sharon I."/>
            <person name="Castelle C.J."/>
            <person name="Singh A."/>
            <person name="Wilkins M.J."/>
            <person name="Williams K.H."/>
            <person name="Banfield J.F."/>
        </authorList>
    </citation>
    <scope>NUCLEOTIDE SEQUENCE [LARGE SCALE GENOMIC DNA]</scope>
</reference>
<dbReference type="Proteomes" id="UP000034875">
    <property type="component" value="Unassembled WGS sequence"/>
</dbReference>
<dbReference type="InterPro" id="IPR008269">
    <property type="entry name" value="Lon_proteolytic"/>
</dbReference>
<dbReference type="EC" id="3.4.21.53" evidence="6"/>
<dbReference type="Gene3D" id="3.30.230.10">
    <property type="match status" value="1"/>
</dbReference>
<keyword evidence="5" id="KW-0067">ATP-binding</keyword>
<dbReference type="GO" id="GO:0004252">
    <property type="term" value="F:serine-type endopeptidase activity"/>
    <property type="evidence" value="ECO:0007669"/>
    <property type="project" value="UniProtKB-UniRule"/>
</dbReference>
<feature type="non-terminal residue" evidence="8">
    <location>
        <position position="1"/>
    </location>
</feature>
<proteinExistence type="inferred from homology"/>
<dbReference type="InterPro" id="IPR027417">
    <property type="entry name" value="P-loop_NTPase"/>
</dbReference>
<dbReference type="Gene3D" id="1.10.8.60">
    <property type="match status" value="1"/>
</dbReference>
<dbReference type="InterPro" id="IPR027065">
    <property type="entry name" value="Lon_Prtase"/>
</dbReference>
<protein>
    <recommendedName>
        <fullName evidence="6">endopeptidase La</fullName>
        <ecNumber evidence="6">3.4.21.53</ecNumber>
    </recommendedName>
</protein>
<dbReference type="GO" id="GO:0005524">
    <property type="term" value="F:ATP binding"/>
    <property type="evidence" value="ECO:0007669"/>
    <property type="project" value="UniProtKB-KW"/>
</dbReference>
<dbReference type="EMBL" id="LCCZ01000050">
    <property type="protein sequence ID" value="KKS41917.1"/>
    <property type="molecule type" value="Genomic_DNA"/>
</dbReference>
<dbReference type="GO" id="GO:0004176">
    <property type="term" value="F:ATP-dependent peptidase activity"/>
    <property type="evidence" value="ECO:0007669"/>
    <property type="project" value="UniProtKB-UniRule"/>
</dbReference>
<dbReference type="Pfam" id="PF05362">
    <property type="entry name" value="Lon_C"/>
    <property type="match status" value="1"/>
</dbReference>
<gene>
    <name evidence="8" type="ORF">UV05_C0050G0008</name>
</gene>
<evidence type="ECO:0000256" key="2">
    <source>
        <dbReference type="ARBA" id="ARBA00022741"/>
    </source>
</evidence>
<comment type="catalytic activity">
    <reaction evidence="6">
        <text>Hydrolysis of proteins in presence of ATP.</text>
        <dbReference type="EC" id="3.4.21.53"/>
    </reaction>
</comment>
<comment type="caution">
    <text evidence="8">The sequence shown here is derived from an EMBL/GenBank/DDBJ whole genome shotgun (WGS) entry which is preliminary data.</text>
</comment>
<dbReference type="AlphaFoldDB" id="A0A0G0YZB4"/>
<dbReference type="Pfam" id="PF22667">
    <property type="entry name" value="Lon_lid"/>
    <property type="match status" value="1"/>
</dbReference>
<comment type="similarity">
    <text evidence="6">Belongs to the peptidase S16 family.</text>
</comment>
<dbReference type="PRINTS" id="PR00830">
    <property type="entry name" value="ENDOLAPTASE"/>
</dbReference>
<dbReference type="GO" id="GO:0006508">
    <property type="term" value="P:proteolysis"/>
    <property type="evidence" value="ECO:0007669"/>
    <property type="project" value="UniProtKB-KW"/>
</dbReference>
<evidence type="ECO:0000259" key="7">
    <source>
        <dbReference type="PROSITE" id="PS51786"/>
    </source>
</evidence>
<dbReference type="InterPro" id="IPR054594">
    <property type="entry name" value="Lon_lid"/>
</dbReference>
<evidence type="ECO:0000256" key="1">
    <source>
        <dbReference type="ARBA" id="ARBA00022670"/>
    </source>
</evidence>
<sequence length="299" mass="32911">NVLDTIQPALRDRMEIIKLAGYTLEEKMEIAKRHLLSKVMSENGLTQDLVEFEKGALAKIISNYTWEAGIRNLERQLSKISRKIAHKMALRKTGKVIIRERDLEKYLGPKKVFLETKRDVWGPGVVTGLAWTAAGGVIQFVEVTAMPGKKGFALTGQMGEVMKESAQTALSLVRTRAESLKIDKNFFEKMDLHIHVPEGAVQKDGPSAGVTMVCALVSLLTKKAVRQDVAMTGEVTLSGLVLPIGGLKEKILAAKRAGIKTIIIPKKNEGDLKEIDEPLKKGLKFVLVGSIDQVLKEAF</sequence>
<dbReference type="SUPFAM" id="SSF54211">
    <property type="entry name" value="Ribosomal protein S5 domain 2-like"/>
    <property type="match status" value="1"/>
</dbReference>
<evidence type="ECO:0000313" key="8">
    <source>
        <dbReference type="EMBL" id="KKS41917.1"/>
    </source>
</evidence>
<evidence type="ECO:0000313" key="9">
    <source>
        <dbReference type="Proteomes" id="UP000034875"/>
    </source>
</evidence>